<dbReference type="Proteomes" id="UP000789570">
    <property type="component" value="Unassembled WGS sequence"/>
</dbReference>
<protein>
    <submittedName>
        <fullName evidence="1">4078_t:CDS:1</fullName>
    </submittedName>
</protein>
<feature type="non-terminal residue" evidence="1">
    <location>
        <position position="1"/>
    </location>
</feature>
<proteinExistence type="predicted"/>
<sequence length="71" mass="8515">NEILLDIESDLIEDNFKDQNDENLEIDLTLKFNDYLSKWLDILQQEINSENELDDDLYDFDIDIENIEHPV</sequence>
<evidence type="ECO:0000313" key="2">
    <source>
        <dbReference type="Proteomes" id="UP000789570"/>
    </source>
</evidence>
<accession>A0A9N9E1B0</accession>
<gene>
    <name evidence="1" type="ORF">FCALED_LOCUS11260</name>
</gene>
<name>A0A9N9E1B0_9GLOM</name>
<organism evidence="1 2">
    <name type="scientific">Funneliformis caledonium</name>
    <dbReference type="NCBI Taxonomy" id="1117310"/>
    <lineage>
        <taxon>Eukaryota</taxon>
        <taxon>Fungi</taxon>
        <taxon>Fungi incertae sedis</taxon>
        <taxon>Mucoromycota</taxon>
        <taxon>Glomeromycotina</taxon>
        <taxon>Glomeromycetes</taxon>
        <taxon>Glomerales</taxon>
        <taxon>Glomeraceae</taxon>
        <taxon>Funneliformis</taxon>
    </lineage>
</organism>
<keyword evidence="2" id="KW-1185">Reference proteome</keyword>
<evidence type="ECO:0000313" key="1">
    <source>
        <dbReference type="EMBL" id="CAG8654860.1"/>
    </source>
</evidence>
<reference evidence="1" key="1">
    <citation type="submission" date="2021-06" db="EMBL/GenBank/DDBJ databases">
        <authorList>
            <person name="Kallberg Y."/>
            <person name="Tangrot J."/>
            <person name="Rosling A."/>
        </authorList>
    </citation>
    <scope>NUCLEOTIDE SEQUENCE</scope>
    <source>
        <strain evidence="1">UK204</strain>
    </source>
</reference>
<dbReference type="AlphaFoldDB" id="A0A9N9E1B0"/>
<dbReference type="EMBL" id="CAJVPQ010004595">
    <property type="protein sequence ID" value="CAG8654860.1"/>
    <property type="molecule type" value="Genomic_DNA"/>
</dbReference>
<comment type="caution">
    <text evidence="1">The sequence shown here is derived from an EMBL/GenBank/DDBJ whole genome shotgun (WGS) entry which is preliminary data.</text>
</comment>